<dbReference type="Pfam" id="PF00646">
    <property type="entry name" value="F-box"/>
    <property type="match status" value="1"/>
</dbReference>
<dbReference type="OMA" id="TIDTRAP"/>
<organism evidence="4">
    <name type="scientific">Triticum aestivum</name>
    <name type="common">Wheat</name>
    <dbReference type="NCBI Taxonomy" id="4565"/>
    <lineage>
        <taxon>Eukaryota</taxon>
        <taxon>Viridiplantae</taxon>
        <taxon>Streptophyta</taxon>
        <taxon>Embryophyta</taxon>
        <taxon>Tracheophyta</taxon>
        <taxon>Spermatophyta</taxon>
        <taxon>Magnoliopsida</taxon>
        <taxon>Liliopsida</taxon>
        <taxon>Poales</taxon>
        <taxon>Poaceae</taxon>
        <taxon>BOP clade</taxon>
        <taxon>Pooideae</taxon>
        <taxon>Triticodae</taxon>
        <taxon>Triticeae</taxon>
        <taxon>Triticinae</taxon>
        <taxon>Triticum</taxon>
    </lineage>
</organism>
<dbReference type="Gramene" id="TraesLDM7B03G04047250.1">
    <property type="protein sequence ID" value="TraesLDM7B03G04047250.1"/>
    <property type="gene ID" value="TraesLDM7B03G04047250"/>
</dbReference>
<evidence type="ECO:0000313" key="4">
    <source>
        <dbReference type="EnsemblPlants" id="TraesCS7B02G011800.1"/>
    </source>
</evidence>
<feature type="domain" description="F-box" evidence="2">
    <location>
        <begin position="30"/>
        <end position="63"/>
    </location>
</feature>
<evidence type="ECO:0000313" key="5">
    <source>
        <dbReference type="Proteomes" id="UP000019116"/>
    </source>
</evidence>
<proteinExistence type="predicted"/>
<evidence type="ECO:0000259" key="3">
    <source>
        <dbReference type="Pfam" id="PF03478"/>
    </source>
</evidence>
<feature type="region of interest" description="Disordered" evidence="1">
    <location>
        <begin position="1"/>
        <end position="23"/>
    </location>
</feature>
<dbReference type="InterPro" id="IPR001810">
    <property type="entry name" value="F-box_dom"/>
</dbReference>
<dbReference type="AlphaFoldDB" id="A0A3B6S856"/>
<name>A0A3B6S856_WHEAT</name>
<evidence type="ECO:0000256" key="1">
    <source>
        <dbReference type="SAM" id="MobiDB-lite"/>
    </source>
</evidence>
<dbReference type="Pfam" id="PF03478">
    <property type="entry name" value="Beta-prop_KIB1-4"/>
    <property type="match status" value="1"/>
</dbReference>
<dbReference type="Gramene" id="TraesCS7B02G011800.1">
    <property type="protein sequence ID" value="TraesCS7B02G011800.1"/>
    <property type="gene ID" value="TraesCS7B02G011800"/>
</dbReference>
<accession>A0A3B6S856</accession>
<dbReference type="InterPro" id="IPR005174">
    <property type="entry name" value="KIB1-4_b-propeller"/>
</dbReference>
<dbReference type="PANTHER" id="PTHR33127">
    <property type="entry name" value="TRANSMEMBRANE PROTEIN"/>
    <property type="match status" value="1"/>
</dbReference>
<evidence type="ECO:0000259" key="2">
    <source>
        <dbReference type="Pfam" id="PF00646"/>
    </source>
</evidence>
<dbReference type="CDD" id="cd09917">
    <property type="entry name" value="F-box_SF"/>
    <property type="match status" value="1"/>
</dbReference>
<dbReference type="SUPFAM" id="SSF81383">
    <property type="entry name" value="F-box domain"/>
    <property type="match status" value="1"/>
</dbReference>
<feature type="domain" description="KIB1-4 beta-propeller" evidence="3">
    <location>
        <begin position="127"/>
        <end position="311"/>
    </location>
</feature>
<dbReference type="STRING" id="4565.A0A3B6S856"/>
<dbReference type="Proteomes" id="UP000019116">
    <property type="component" value="Chromosome 7B"/>
</dbReference>
<dbReference type="PANTHER" id="PTHR33127:SF95">
    <property type="entry name" value="DUF295 DOMAIN-CONTAINING PROTEIN"/>
    <property type="match status" value="1"/>
</dbReference>
<keyword evidence="5" id="KW-1185">Reference proteome</keyword>
<protein>
    <recommendedName>
        <fullName evidence="6">F-box domain-containing protein</fullName>
    </recommendedName>
</protein>
<sequence length="418" mass="46735">MEPIKPTATLTGKIRESADDGDAASGTIGSLPFHLTEKILGCISPLESVRFAAVCRSWAEIISERLARPTPHLFALEVLDEGLRGAIFSIPIDDGGEDSPAPVVPARLPSTVSDAKHFELCGVLPSGRISFAYKSSLVLVNPATGAVRGIQTYAHRIMYPTEPMFCSGAEAFFIGQSFGRNFSLWWCTEGEWSERKLLLPEDLKCADDIDLVAYSDGVFYAMQIFGSTYTIDTRAPMPWRLTRLSVPSIREQLGDRFIRNFHLLESEGEVMFVVRVLATQEPAYSNSFGGYEVYRLDVEGARWVKVERLAGEGWRRPQHLHGIEYFQRIVPLLWCEEDELVEQKLFLPKEFRGTDAIGFVAYANSIFYAVGFYSVTHIIDMRVPLPHCLTRLRAPSILDSRAVLSDLWLSLPPQLPPA</sequence>
<dbReference type="InterPro" id="IPR036047">
    <property type="entry name" value="F-box-like_dom_sf"/>
</dbReference>
<evidence type="ECO:0008006" key="6">
    <source>
        <dbReference type="Google" id="ProtNLM"/>
    </source>
</evidence>
<reference evidence="4" key="1">
    <citation type="submission" date="2018-08" db="EMBL/GenBank/DDBJ databases">
        <authorList>
            <person name="Rossello M."/>
        </authorList>
    </citation>
    <scope>NUCLEOTIDE SEQUENCE [LARGE SCALE GENOMIC DNA]</scope>
    <source>
        <strain evidence="4">cv. Chinese Spring</strain>
    </source>
</reference>
<dbReference type="Gramene" id="TraesCS7B03G0029200.1">
    <property type="protein sequence ID" value="TraesCS7B03G0029200.1.CDS"/>
    <property type="gene ID" value="TraesCS7B03G0029200"/>
</dbReference>
<dbReference type="EnsemblPlants" id="TraesCS7B02G011800.1">
    <property type="protein sequence ID" value="TraesCS7B02G011800.1"/>
    <property type="gene ID" value="TraesCS7B02G011800"/>
</dbReference>
<dbReference type="OrthoDB" id="642536at2759"/>
<dbReference type="Gramene" id="TraesROB_scaffold_066196_01G000300.1">
    <property type="protein sequence ID" value="TraesROB_scaffold_066196_01G000300.1"/>
    <property type="gene ID" value="TraesROB_scaffold_066196_01G000300"/>
</dbReference>
<reference evidence="4" key="2">
    <citation type="submission" date="2018-10" db="UniProtKB">
        <authorList>
            <consortium name="EnsemblPlants"/>
        </authorList>
    </citation>
    <scope>IDENTIFICATION</scope>
</reference>